<reference evidence="2" key="1">
    <citation type="submission" date="2022-11" db="UniProtKB">
        <authorList>
            <consortium name="WormBaseParasite"/>
        </authorList>
    </citation>
    <scope>IDENTIFICATION</scope>
</reference>
<evidence type="ECO:0000313" key="2">
    <source>
        <dbReference type="WBParaSite" id="JU765_v2.g15534.t1"/>
    </source>
</evidence>
<proteinExistence type="predicted"/>
<dbReference type="Proteomes" id="UP000887576">
    <property type="component" value="Unplaced"/>
</dbReference>
<protein>
    <submittedName>
        <fullName evidence="2">Exostosin GT47 domain-containing protein</fullName>
    </submittedName>
</protein>
<dbReference type="WBParaSite" id="JU765_v2.g15534.t1">
    <property type="protein sequence ID" value="JU765_v2.g15534.t1"/>
    <property type="gene ID" value="JU765_v2.g15534"/>
</dbReference>
<name>A0AC34QE74_9BILA</name>
<evidence type="ECO:0000313" key="1">
    <source>
        <dbReference type="Proteomes" id="UP000887576"/>
    </source>
</evidence>
<accession>A0AC34QE74</accession>
<organism evidence="1 2">
    <name type="scientific">Panagrolaimus sp. JU765</name>
    <dbReference type="NCBI Taxonomy" id="591449"/>
    <lineage>
        <taxon>Eukaryota</taxon>
        <taxon>Metazoa</taxon>
        <taxon>Ecdysozoa</taxon>
        <taxon>Nematoda</taxon>
        <taxon>Chromadorea</taxon>
        <taxon>Rhabditida</taxon>
        <taxon>Tylenchina</taxon>
        <taxon>Panagrolaimomorpha</taxon>
        <taxon>Panagrolaimoidea</taxon>
        <taxon>Panagrolaimidae</taxon>
        <taxon>Panagrolaimus</taxon>
    </lineage>
</organism>
<sequence length="452" mass="52413">MKAIRFYLFLFVIIVIFVFSKKLWPKSENPRYSFSVQDLTPVQKISRRIPEDCSMMSCFNLSRCFGREKKVYVYRDPEMPTYSQVYSSILQVIRESKYFTDNPEDACLFVLNIDTIDRDHISENYVSGVPDLIKGLPKELWNDGLNHLIFNLYHGTYPHYFPDLGFDFGKAMIARASANNRNLTRDNFRIDFDLSFPLFHKEHPTKTMPQNPIFQDLNEDEHLFSFKGKRYVYGIGSKTRDSLYHLHNGQSGIVATTCKHNSDWKKFEDNKCEKDNTAYDHWDYTDLLEKSTFCLTPRGRRLGSFRFLEALKAGCIPVVLADDWELPFAEFIDWGQAAVVVQEKNVIHYSGRLNRLVSSLVNVSELKKIILLWPRGRGQPPEIEAFKVQIPLEIIQVDNVADANLFSVPTSSFVGDFIISMDERIQATPNETRQLLKIATIQQTPKFITISY</sequence>